<dbReference type="RefSeq" id="WP_086729341.1">
    <property type="nucleotide sequence ID" value="NZ_MUBM01000299.1"/>
</dbReference>
<sequence length="178" mass="19402">MLDAEFERLRGRLEALDRPVVAWMVPGVDADHVSSVLGEEVPESVAQWFRWCNGIAVVQGQIQDQVNVIPGYSPLSLEEGMRMRTAYTGDDALGSHWVPLLGSGGGDLYAAVWTPGEEAVVAGVLVGEPTEIEFSTIEQMVTTFNECFDSGAFFVDDQGRLAMSPETYDEVYARVVGP</sequence>
<name>A0ABV1WC48_9ACTN</name>
<organism evidence="1 2">
    <name type="scientific">Streptomyces carpinensis</name>
    <dbReference type="NCBI Taxonomy" id="66369"/>
    <lineage>
        <taxon>Bacteria</taxon>
        <taxon>Bacillati</taxon>
        <taxon>Actinomycetota</taxon>
        <taxon>Actinomycetes</taxon>
        <taxon>Kitasatosporales</taxon>
        <taxon>Streptomycetaceae</taxon>
        <taxon>Streptomyces</taxon>
    </lineage>
</organism>
<evidence type="ECO:0000313" key="1">
    <source>
        <dbReference type="EMBL" id="MER6981726.1"/>
    </source>
</evidence>
<dbReference type="Proteomes" id="UP001458415">
    <property type="component" value="Unassembled WGS sequence"/>
</dbReference>
<reference evidence="1 2" key="1">
    <citation type="submission" date="2024-06" db="EMBL/GenBank/DDBJ databases">
        <title>The Natural Products Discovery Center: Release of the First 8490 Sequenced Strains for Exploring Actinobacteria Biosynthetic Diversity.</title>
        <authorList>
            <person name="Kalkreuter E."/>
            <person name="Kautsar S.A."/>
            <person name="Yang D."/>
            <person name="Bader C.D."/>
            <person name="Teijaro C.N."/>
            <person name="Fluegel L."/>
            <person name="Davis C.M."/>
            <person name="Simpson J.R."/>
            <person name="Lauterbach L."/>
            <person name="Steele A.D."/>
            <person name="Gui C."/>
            <person name="Meng S."/>
            <person name="Li G."/>
            <person name="Viehrig K."/>
            <person name="Ye F."/>
            <person name="Su P."/>
            <person name="Kiefer A.F."/>
            <person name="Nichols A."/>
            <person name="Cepeda A.J."/>
            <person name="Yan W."/>
            <person name="Fan B."/>
            <person name="Jiang Y."/>
            <person name="Adhikari A."/>
            <person name="Zheng C.-J."/>
            <person name="Schuster L."/>
            <person name="Cowan T.M."/>
            <person name="Smanski M.J."/>
            <person name="Chevrette M.G."/>
            <person name="De Carvalho L.P.S."/>
            <person name="Shen B."/>
        </authorList>
    </citation>
    <scope>NUCLEOTIDE SEQUENCE [LARGE SCALE GENOMIC DNA]</scope>
    <source>
        <strain evidence="1 2">NPDC000634</strain>
    </source>
</reference>
<gene>
    <name evidence="1" type="ORF">ABT317_33355</name>
</gene>
<keyword evidence="2" id="KW-1185">Reference proteome</keyword>
<dbReference type="EMBL" id="JBEPCU010000836">
    <property type="protein sequence ID" value="MER6981726.1"/>
    <property type="molecule type" value="Genomic_DNA"/>
</dbReference>
<accession>A0ABV1WC48</accession>
<proteinExistence type="predicted"/>
<protein>
    <submittedName>
        <fullName evidence="1">SMI1/KNR4 family protein</fullName>
    </submittedName>
</protein>
<evidence type="ECO:0000313" key="2">
    <source>
        <dbReference type="Proteomes" id="UP001458415"/>
    </source>
</evidence>
<comment type="caution">
    <text evidence="1">The sequence shown here is derived from an EMBL/GenBank/DDBJ whole genome shotgun (WGS) entry which is preliminary data.</text>
</comment>